<evidence type="ECO:0000256" key="8">
    <source>
        <dbReference type="ARBA" id="ARBA00023136"/>
    </source>
</evidence>
<dbReference type="InterPro" id="IPR011250">
    <property type="entry name" value="OMP/PagP_B-barrel"/>
</dbReference>
<proteinExistence type="predicted"/>
<evidence type="ECO:0000256" key="1">
    <source>
        <dbReference type="ARBA" id="ARBA00004571"/>
    </source>
</evidence>
<sequence>MSLRKALLAATMLGLPLAAQAQPVTGLYIGGGIGANWLQDARLGATGPLADSLARSGVSTRGEVAFNTGFVGLGSLGWGFGNGLRAEVEGSYRHNEVDKIRGFRGTTTSQADGTSRSYGVMANVLYDLDFTRFGVPTYVQPYIGGGVGYIWRDFDDVRVNVAGSQVRSSDTDGRFAYQGIAGLAVPLTQFGVTGLSLTAEYRFLGTLEHSIDTTSSGGGFSTSRGGTKSENYNHSALIGLRYAFNQPRPVAPAPMVAPAPAAAPAPARTYLVFFDFDRADLTDRARQIIAEAAQAVNTTGTTRIEVAGHADRSGTPQYNQRLSQRRAEAVASELAQRGVSRSQISVQAFGESRPLVPTADGVREPQNRRVEIVLR</sequence>
<evidence type="ECO:0000256" key="4">
    <source>
        <dbReference type="ARBA" id="ARBA00022692"/>
    </source>
</evidence>
<gene>
    <name evidence="13" type="ORF">ACFFIC_00895</name>
</gene>
<dbReference type="Gene3D" id="3.30.1330.60">
    <property type="entry name" value="OmpA-like domain"/>
    <property type="match status" value="1"/>
</dbReference>
<dbReference type="InterPro" id="IPR027385">
    <property type="entry name" value="Beta-barrel_OMP"/>
</dbReference>
<dbReference type="CDD" id="cd07185">
    <property type="entry name" value="OmpA_C-like"/>
    <property type="match status" value="1"/>
</dbReference>
<dbReference type="InterPro" id="IPR050330">
    <property type="entry name" value="Bact_OuterMem_StrucFunc"/>
</dbReference>
<evidence type="ECO:0000313" key="14">
    <source>
        <dbReference type="Proteomes" id="UP001589789"/>
    </source>
</evidence>
<keyword evidence="4" id="KW-0812">Transmembrane</keyword>
<comment type="subcellular location">
    <subcellularLocation>
        <location evidence="1">Cell outer membrane</location>
        <topology evidence="1">Multi-pass membrane protein</topology>
    </subcellularLocation>
</comment>
<dbReference type="RefSeq" id="WP_377048125.1">
    <property type="nucleotide sequence ID" value="NZ_JBHLVZ010000001.1"/>
</dbReference>
<keyword evidence="6" id="KW-0406">Ion transport</keyword>
<dbReference type="Pfam" id="PF00691">
    <property type="entry name" value="OmpA"/>
    <property type="match status" value="1"/>
</dbReference>
<keyword evidence="2" id="KW-0813">Transport</keyword>
<evidence type="ECO:0000313" key="13">
    <source>
        <dbReference type="EMBL" id="MFC0384105.1"/>
    </source>
</evidence>
<dbReference type="PANTHER" id="PTHR30329:SF21">
    <property type="entry name" value="LIPOPROTEIN YIAD-RELATED"/>
    <property type="match status" value="1"/>
</dbReference>
<feature type="chain" id="PRO_5045612372" evidence="11">
    <location>
        <begin position="22"/>
        <end position="375"/>
    </location>
</feature>
<dbReference type="InterPro" id="IPR036737">
    <property type="entry name" value="OmpA-like_sf"/>
</dbReference>
<dbReference type="InterPro" id="IPR006664">
    <property type="entry name" value="OMP_bac"/>
</dbReference>
<keyword evidence="7" id="KW-0626">Porin</keyword>
<dbReference type="Proteomes" id="UP001589789">
    <property type="component" value="Unassembled WGS sequence"/>
</dbReference>
<evidence type="ECO:0000256" key="6">
    <source>
        <dbReference type="ARBA" id="ARBA00023065"/>
    </source>
</evidence>
<evidence type="ECO:0000256" key="2">
    <source>
        <dbReference type="ARBA" id="ARBA00022448"/>
    </source>
</evidence>
<reference evidence="13 14" key="1">
    <citation type="submission" date="2024-09" db="EMBL/GenBank/DDBJ databases">
        <authorList>
            <person name="Sun Q."/>
            <person name="Mori K."/>
        </authorList>
    </citation>
    <scope>NUCLEOTIDE SEQUENCE [LARGE SCALE GENOMIC DNA]</scope>
    <source>
        <strain evidence="13 14">CCM 7468</strain>
    </source>
</reference>
<dbReference type="Pfam" id="PF13505">
    <property type="entry name" value="OMP_b-brl"/>
    <property type="match status" value="1"/>
</dbReference>
<dbReference type="Gene3D" id="2.40.160.20">
    <property type="match status" value="1"/>
</dbReference>
<keyword evidence="3" id="KW-1134">Transmembrane beta strand</keyword>
<dbReference type="SUPFAM" id="SSF103088">
    <property type="entry name" value="OmpA-like"/>
    <property type="match status" value="1"/>
</dbReference>
<evidence type="ECO:0000259" key="12">
    <source>
        <dbReference type="PROSITE" id="PS51123"/>
    </source>
</evidence>
<evidence type="ECO:0000256" key="7">
    <source>
        <dbReference type="ARBA" id="ARBA00023114"/>
    </source>
</evidence>
<keyword evidence="14" id="KW-1185">Reference proteome</keyword>
<keyword evidence="8 10" id="KW-0472">Membrane</keyword>
<feature type="domain" description="OmpA-like" evidence="12">
    <location>
        <begin position="261"/>
        <end position="375"/>
    </location>
</feature>
<keyword evidence="9" id="KW-0998">Cell outer membrane</keyword>
<dbReference type="PRINTS" id="PR01021">
    <property type="entry name" value="OMPADOMAIN"/>
</dbReference>
<dbReference type="InterPro" id="IPR006665">
    <property type="entry name" value="OmpA-like"/>
</dbReference>
<dbReference type="SUPFAM" id="SSF56925">
    <property type="entry name" value="OMPA-like"/>
    <property type="match status" value="1"/>
</dbReference>
<name>A0ABV6IKH1_9PROT</name>
<accession>A0ABV6IKH1</accession>
<dbReference type="PROSITE" id="PS51123">
    <property type="entry name" value="OMPA_2"/>
    <property type="match status" value="1"/>
</dbReference>
<feature type="signal peptide" evidence="11">
    <location>
        <begin position="1"/>
        <end position="21"/>
    </location>
</feature>
<organism evidence="13 14">
    <name type="scientific">Muricoccus vinaceus</name>
    <dbReference type="NCBI Taxonomy" id="424704"/>
    <lineage>
        <taxon>Bacteria</taxon>
        <taxon>Pseudomonadati</taxon>
        <taxon>Pseudomonadota</taxon>
        <taxon>Alphaproteobacteria</taxon>
        <taxon>Acetobacterales</taxon>
        <taxon>Roseomonadaceae</taxon>
        <taxon>Muricoccus</taxon>
    </lineage>
</organism>
<evidence type="ECO:0000256" key="11">
    <source>
        <dbReference type="SAM" id="SignalP"/>
    </source>
</evidence>
<evidence type="ECO:0000256" key="3">
    <source>
        <dbReference type="ARBA" id="ARBA00022452"/>
    </source>
</evidence>
<evidence type="ECO:0000256" key="10">
    <source>
        <dbReference type="PROSITE-ProRule" id="PRU00473"/>
    </source>
</evidence>
<dbReference type="PANTHER" id="PTHR30329">
    <property type="entry name" value="STATOR ELEMENT OF FLAGELLAR MOTOR COMPLEX"/>
    <property type="match status" value="1"/>
</dbReference>
<evidence type="ECO:0000256" key="9">
    <source>
        <dbReference type="ARBA" id="ARBA00023237"/>
    </source>
</evidence>
<protein>
    <submittedName>
        <fullName evidence="13">OmpA family protein</fullName>
    </submittedName>
</protein>
<dbReference type="EMBL" id="JBHLVZ010000001">
    <property type="protein sequence ID" value="MFC0384105.1"/>
    <property type="molecule type" value="Genomic_DNA"/>
</dbReference>
<comment type="caution">
    <text evidence="13">The sequence shown here is derived from an EMBL/GenBank/DDBJ whole genome shotgun (WGS) entry which is preliminary data.</text>
</comment>
<evidence type="ECO:0000256" key="5">
    <source>
        <dbReference type="ARBA" id="ARBA00022729"/>
    </source>
</evidence>
<keyword evidence="5 11" id="KW-0732">Signal</keyword>